<dbReference type="Gene3D" id="2.40.160.50">
    <property type="entry name" value="membrane protein fhac: a member of the omp85/tpsb transporter family"/>
    <property type="match status" value="1"/>
</dbReference>
<evidence type="ECO:0000256" key="3">
    <source>
        <dbReference type="ARBA" id="ARBA00022692"/>
    </source>
</evidence>
<dbReference type="PIRSF" id="PIRSF006076">
    <property type="entry name" value="OM_assembly_OMP85"/>
    <property type="match status" value="1"/>
</dbReference>
<dbReference type="Gene3D" id="3.10.20.310">
    <property type="entry name" value="membrane protein fhac"/>
    <property type="match status" value="5"/>
</dbReference>
<dbReference type="InterPro" id="IPR023707">
    <property type="entry name" value="OM_assembly_BamA"/>
</dbReference>
<sequence length="899" mass="101899">MLHWSSKSASQGRLARFNLLVWTALALLCIVATTGSAAPVQRVVVLPFEVNALEGLDQLRHQIPEIFVQRLREEGAETLTIPEQEREAVLERLGAEGSDGARRLADQYGAQHAVWGSFTLIDRSFSLDTQMLAAIPDAQPRRFFTQGRELENLIPVATEQAEQIALVLFERQRVADITIRGNQRIEADAILRVMETRVGGVYKPEALTRDLRAVYNMGFFDDIRVESTATPEGRTVVFHVKEKPTIRRINVRGNSYIKEEDIRDNLTISTGAILNIFQIYSNIEQIETVYKNKNYHQVKVDYAIRDLDHNQADLDFVIEEGPKIYVTDIVFEGNRDFSDKALKKVVKVSEKGFFYWLTSSGDLDRAQLDQDVGRLNAFYSNQGYINVRIGEPRVEIEPDGIRITFQVNEGEQFKVGRVTLTGELIKPAEELSALLRSPEEAFFNRDLVRNDVLLLTDIYADEGYAYADIMPRIDQDAENRVVDITFDIRKREQIYIERIVIEGNTRTRDKVIRRELHLTEQGLFRGSALKRSMRNLYRLDYFEDIKVDTLRGSADDKMVLALDVTEKPTGTFSFGAGYSSEESVFFTGSINQRNLFGRGQTLEFGGQIGARTSLFSFSFTEPYLFDTKFSGSLSAYNQLRDYDSYERRSYGGGLSFGYPVADFTRFYWGYNIDQSTVKILSGFETRVPDTIKELDGTNLTSSVNVRLAYDSRDHTFTPTEGSRHSIYLEYAGLGGNIGYNKVILQTTWYQRIYRSLIGSVNARYGLVKKNDDNKLLPDYEKFYLGGINSMRGFGWRGIHLTEVNQDGNTVKVGGEQMIQFNAELMFPMLAQAGVFGVVFYDTGNIFDGNINFGNLRQSAGAGIRWLSPIAPIRVEYGYILDRKEGESAGQVEFTLGGSF</sequence>
<evidence type="ECO:0000256" key="8">
    <source>
        <dbReference type="NCBIfam" id="TIGR03303"/>
    </source>
</evidence>
<comment type="caution">
    <text evidence="10">The sequence shown here is derived from an EMBL/GenBank/DDBJ whole genome shotgun (WGS) entry which is preliminary data.</text>
</comment>
<evidence type="ECO:0000256" key="5">
    <source>
        <dbReference type="ARBA" id="ARBA00022737"/>
    </source>
</evidence>
<dbReference type="Pfam" id="PF07244">
    <property type="entry name" value="POTRA"/>
    <property type="match status" value="5"/>
</dbReference>
<dbReference type="HAMAP" id="MF_01430">
    <property type="entry name" value="OM_assembly_BamA"/>
    <property type="match status" value="1"/>
</dbReference>
<evidence type="ECO:0000256" key="7">
    <source>
        <dbReference type="ARBA" id="ARBA00023237"/>
    </source>
</evidence>
<dbReference type="AlphaFoldDB" id="A0AA41R1I5"/>
<keyword evidence="3" id="KW-0812">Transmembrane</keyword>
<evidence type="ECO:0000259" key="9">
    <source>
        <dbReference type="PROSITE" id="PS51779"/>
    </source>
</evidence>
<feature type="domain" description="POTRA" evidence="9">
    <location>
        <begin position="494"/>
        <end position="567"/>
    </location>
</feature>
<keyword evidence="4" id="KW-0732">Signal</keyword>
<reference evidence="10" key="1">
    <citation type="submission" date="2022-04" db="EMBL/GenBank/DDBJ databases">
        <title>Desulfatitalea alkaliphila sp. nov., a novel anaerobic sulfate-reducing bacterium isolated from terrestrial mud volcano, Taman Peninsula, Russia.</title>
        <authorList>
            <person name="Khomyakova M.A."/>
            <person name="Merkel A.Y."/>
            <person name="Slobodkin A.I."/>
        </authorList>
    </citation>
    <scope>NUCLEOTIDE SEQUENCE</scope>
    <source>
        <strain evidence="10">M08but</strain>
    </source>
</reference>
<dbReference type="NCBIfam" id="TIGR03303">
    <property type="entry name" value="OM_YaeT"/>
    <property type="match status" value="1"/>
</dbReference>
<feature type="domain" description="POTRA" evidence="9">
    <location>
        <begin position="172"/>
        <end position="243"/>
    </location>
</feature>
<evidence type="ECO:0000256" key="1">
    <source>
        <dbReference type="ARBA" id="ARBA00004370"/>
    </source>
</evidence>
<evidence type="ECO:0000256" key="4">
    <source>
        <dbReference type="ARBA" id="ARBA00022729"/>
    </source>
</evidence>
<evidence type="ECO:0000256" key="6">
    <source>
        <dbReference type="ARBA" id="ARBA00023136"/>
    </source>
</evidence>
<proteinExistence type="inferred from homology"/>
<dbReference type="InterPro" id="IPR010827">
    <property type="entry name" value="BamA/TamA_POTRA"/>
</dbReference>
<evidence type="ECO:0000256" key="2">
    <source>
        <dbReference type="ARBA" id="ARBA00022452"/>
    </source>
</evidence>
<dbReference type="GO" id="GO:0009279">
    <property type="term" value="C:cell outer membrane"/>
    <property type="evidence" value="ECO:0007669"/>
    <property type="project" value="UniProtKB-UniRule"/>
</dbReference>
<organism evidence="10 11">
    <name type="scientific">Desulfatitalea alkaliphila</name>
    <dbReference type="NCBI Taxonomy" id="2929485"/>
    <lineage>
        <taxon>Bacteria</taxon>
        <taxon>Pseudomonadati</taxon>
        <taxon>Thermodesulfobacteriota</taxon>
        <taxon>Desulfobacteria</taxon>
        <taxon>Desulfobacterales</taxon>
        <taxon>Desulfosarcinaceae</taxon>
        <taxon>Desulfatitalea</taxon>
    </lineage>
</organism>
<dbReference type="RefSeq" id="WP_246906084.1">
    <property type="nucleotide sequence ID" value="NZ_JALJRB010000008.1"/>
</dbReference>
<dbReference type="PANTHER" id="PTHR12815">
    <property type="entry name" value="SORTING AND ASSEMBLY MACHINERY SAMM50 PROTEIN FAMILY MEMBER"/>
    <property type="match status" value="1"/>
</dbReference>
<feature type="domain" description="POTRA" evidence="9">
    <location>
        <begin position="413"/>
        <end position="491"/>
    </location>
</feature>
<feature type="domain" description="POTRA" evidence="9">
    <location>
        <begin position="324"/>
        <end position="410"/>
    </location>
</feature>
<gene>
    <name evidence="10" type="primary">bamA</name>
    <name evidence="10" type="ORF">MRX98_09220</name>
</gene>
<dbReference type="InterPro" id="IPR039910">
    <property type="entry name" value="D15-like"/>
</dbReference>
<comment type="subcellular location">
    <subcellularLocation>
        <location evidence="1">Membrane</location>
    </subcellularLocation>
</comment>
<accession>A0AA41R1I5</accession>
<keyword evidence="11" id="KW-1185">Reference proteome</keyword>
<dbReference type="Proteomes" id="UP001165427">
    <property type="component" value="Unassembled WGS sequence"/>
</dbReference>
<protein>
    <recommendedName>
        <fullName evidence="8">Outer membrane protein assembly factor BamA</fullName>
    </recommendedName>
</protein>
<feature type="domain" description="POTRA" evidence="9">
    <location>
        <begin position="244"/>
        <end position="321"/>
    </location>
</feature>
<dbReference type="InterPro" id="IPR034746">
    <property type="entry name" value="POTRA"/>
</dbReference>
<keyword evidence="7" id="KW-0998">Cell outer membrane</keyword>
<keyword evidence="6" id="KW-0472">Membrane</keyword>
<dbReference type="Pfam" id="PF01103">
    <property type="entry name" value="Omp85"/>
    <property type="match status" value="1"/>
</dbReference>
<dbReference type="InterPro" id="IPR000184">
    <property type="entry name" value="Bac_surfAg_D15"/>
</dbReference>
<dbReference type="PROSITE" id="PS51779">
    <property type="entry name" value="POTRA"/>
    <property type="match status" value="5"/>
</dbReference>
<keyword evidence="5" id="KW-0677">Repeat</keyword>
<name>A0AA41R1I5_9BACT</name>
<evidence type="ECO:0000313" key="11">
    <source>
        <dbReference type="Proteomes" id="UP001165427"/>
    </source>
</evidence>
<evidence type="ECO:0000313" key="10">
    <source>
        <dbReference type="EMBL" id="MCJ8500749.1"/>
    </source>
</evidence>
<dbReference type="GO" id="GO:0071709">
    <property type="term" value="P:membrane assembly"/>
    <property type="evidence" value="ECO:0007669"/>
    <property type="project" value="InterPro"/>
</dbReference>
<dbReference type="EMBL" id="JALJRB010000008">
    <property type="protein sequence ID" value="MCJ8500749.1"/>
    <property type="molecule type" value="Genomic_DNA"/>
</dbReference>
<dbReference type="PANTHER" id="PTHR12815:SF23">
    <property type="entry name" value="OUTER MEMBRANE PROTEIN ASSEMBLY FACTOR BAMA"/>
    <property type="match status" value="1"/>
</dbReference>
<keyword evidence="2" id="KW-1134">Transmembrane beta strand</keyword>